<evidence type="ECO:0000313" key="2">
    <source>
        <dbReference type="EMBL" id="WDE12038.1"/>
    </source>
</evidence>
<dbReference type="SMART" id="SM00450">
    <property type="entry name" value="RHOD"/>
    <property type="match status" value="1"/>
</dbReference>
<dbReference type="Pfam" id="PF00581">
    <property type="entry name" value="Rhodanese"/>
    <property type="match status" value="1"/>
</dbReference>
<dbReference type="PANTHER" id="PTHR44086:SF10">
    <property type="entry name" value="THIOSULFATE SULFURTRANSFERASE_RHODANESE-LIKE DOMAIN-CONTAINING PROTEIN 3"/>
    <property type="match status" value="1"/>
</dbReference>
<dbReference type="RefSeq" id="WP_274052279.1">
    <property type="nucleotide sequence ID" value="NZ_CP059693.1"/>
</dbReference>
<accession>A0ABY7VGI1</accession>
<dbReference type="EMBL" id="CP059693">
    <property type="protein sequence ID" value="WDE12038.1"/>
    <property type="molecule type" value="Genomic_DNA"/>
</dbReference>
<proteinExistence type="predicted"/>
<gene>
    <name evidence="2" type="ORF">H3N35_00660</name>
</gene>
<dbReference type="InterPro" id="IPR001763">
    <property type="entry name" value="Rhodanese-like_dom"/>
</dbReference>
<keyword evidence="3" id="KW-1185">Reference proteome</keyword>
<sequence length="123" mass="13406">MIINGKTLAQAARKQIKEISCQQLAGRLTQASIIIDIRESAELESGTIPGAIHISRGVLEMQITHHPAVANEVEPLAQLAQQDIYLYCQSGARSALAALSLQQMGFDRVYSLSGGFNAWQQTR</sequence>
<feature type="domain" description="Rhodanese" evidence="1">
    <location>
        <begin position="28"/>
        <end position="121"/>
    </location>
</feature>
<dbReference type="Proteomes" id="UP001215231">
    <property type="component" value="Chromosome"/>
</dbReference>
<name>A0ABY7VGI1_9GAMM</name>
<dbReference type="InterPro" id="IPR036873">
    <property type="entry name" value="Rhodanese-like_dom_sf"/>
</dbReference>
<organism evidence="2 3">
    <name type="scientific">Thalassomonas haliotis</name>
    <dbReference type="NCBI Taxonomy" id="485448"/>
    <lineage>
        <taxon>Bacteria</taxon>
        <taxon>Pseudomonadati</taxon>
        <taxon>Pseudomonadota</taxon>
        <taxon>Gammaproteobacteria</taxon>
        <taxon>Alteromonadales</taxon>
        <taxon>Colwelliaceae</taxon>
        <taxon>Thalassomonas</taxon>
    </lineage>
</organism>
<evidence type="ECO:0000313" key="3">
    <source>
        <dbReference type="Proteomes" id="UP001215231"/>
    </source>
</evidence>
<dbReference type="PANTHER" id="PTHR44086">
    <property type="entry name" value="THIOSULFATE SULFURTRANSFERASE RDL2, MITOCHONDRIAL-RELATED"/>
    <property type="match status" value="1"/>
</dbReference>
<dbReference type="SUPFAM" id="SSF52821">
    <property type="entry name" value="Rhodanese/Cell cycle control phosphatase"/>
    <property type="match status" value="1"/>
</dbReference>
<dbReference type="Gene3D" id="3.40.250.10">
    <property type="entry name" value="Rhodanese-like domain"/>
    <property type="match status" value="1"/>
</dbReference>
<reference evidence="2 3" key="1">
    <citation type="journal article" date="2022" name="Mar. Drugs">
        <title>Bioassay-Guided Fractionation Leads to the Detection of Cholic Acid Generated by the Rare Thalassomonas sp.</title>
        <authorList>
            <person name="Pheiffer F."/>
            <person name="Schneider Y.K."/>
            <person name="Hansen E.H."/>
            <person name="Andersen J.H."/>
            <person name="Isaksson J."/>
            <person name="Busche T."/>
            <person name="R C."/>
            <person name="Kalinowski J."/>
            <person name="Zyl L.V."/>
            <person name="Trindade M."/>
        </authorList>
    </citation>
    <scope>NUCLEOTIDE SEQUENCE [LARGE SCALE GENOMIC DNA]</scope>
    <source>
        <strain evidence="2 3">A5K-61T</strain>
    </source>
</reference>
<evidence type="ECO:0000259" key="1">
    <source>
        <dbReference type="PROSITE" id="PS50206"/>
    </source>
</evidence>
<protein>
    <submittedName>
        <fullName evidence="2">Rhodanese-like domain-containing protein</fullName>
    </submittedName>
</protein>
<dbReference type="PROSITE" id="PS50206">
    <property type="entry name" value="RHODANESE_3"/>
    <property type="match status" value="1"/>
</dbReference>